<organism evidence="1">
    <name type="scientific">marine metagenome</name>
    <dbReference type="NCBI Taxonomy" id="408172"/>
    <lineage>
        <taxon>unclassified sequences</taxon>
        <taxon>metagenomes</taxon>
        <taxon>ecological metagenomes</taxon>
    </lineage>
</organism>
<evidence type="ECO:0000313" key="1">
    <source>
        <dbReference type="EMBL" id="SVD16903.1"/>
    </source>
</evidence>
<proteinExistence type="predicted"/>
<protein>
    <submittedName>
        <fullName evidence="1">Uncharacterized protein</fullName>
    </submittedName>
</protein>
<sequence length="37" mass="4401">LRKSADIAEYHNVLTKFLRRNNLTIEQRNVSVFVKIN</sequence>
<name>A0A382T4H7_9ZZZZ</name>
<feature type="non-terminal residue" evidence="1">
    <location>
        <position position="1"/>
    </location>
</feature>
<accession>A0A382T4H7</accession>
<dbReference type="AlphaFoldDB" id="A0A382T4H7"/>
<gene>
    <name evidence="1" type="ORF">METZ01_LOCUS369757</name>
</gene>
<reference evidence="1" key="1">
    <citation type="submission" date="2018-05" db="EMBL/GenBank/DDBJ databases">
        <authorList>
            <person name="Lanie J.A."/>
            <person name="Ng W.-L."/>
            <person name="Kazmierczak K.M."/>
            <person name="Andrzejewski T.M."/>
            <person name="Davidsen T.M."/>
            <person name="Wayne K.J."/>
            <person name="Tettelin H."/>
            <person name="Glass J.I."/>
            <person name="Rusch D."/>
            <person name="Podicherti R."/>
            <person name="Tsui H.-C.T."/>
            <person name="Winkler M.E."/>
        </authorList>
    </citation>
    <scope>NUCLEOTIDE SEQUENCE</scope>
</reference>
<dbReference type="EMBL" id="UINC01133774">
    <property type="protein sequence ID" value="SVD16903.1"/>
    <property type="molecule type" value="Genomic_DNA"/>
</dbReference>